<proteinExistence type="predicted"/>
<evidence type="ECO:0000313" key="1">
    <source>
        <dbReference type="EMBL" id="MCI92915.1"/>
    </source>
</evidence>
<comment type="caution">
    <text evidence="1">The sequence shown here is derived from an EMBL/GenBank/DDBJ whole genome shotgun (WGS) entry which is preliminary data.</text>
</comment>
<dbReference type="Proteomes" id="UP000265520">
    <property type="component" value="Unassembled WGS sequence"/>
</dbReference>
<dbReference type="AlphaFoldDB" id="A0A392W1Y5"/>
<dbReference type="EMBL" id="LXQA011314560">
    <property type="protein sequence ID" value="MCI92915.1"/>
    <property type="molecule type" value="Genomic_DNA"/>
</dbReference>
<sequence length="40" mass="4367">MSPRLNGVAERMSKVSVKSVKCLLSQAELPESFWGEALST</sequence>
<reference evidence="1 2" key="1">
    <citation type="journal article" date="2018" name="Front. Plant Sci.">
        <title>Red Clover (Trifolium pratense) and Zigzag Clover (T. medium) - A Picture of Genomic Similarities and Differences.</title>
        <authorList>
            <person name="Dluhosova J."/>
            <person name="Istvanek J."/>
            <person name="Nedelnik J."/>
            <person name="Repkova J."/>
        </authorList>
    </citation>
    <scope>NUCLEOTIDE SEQUENCE [LARGE SCALE GENOMIC DNA]</scope>
    <source>
        <strain evidence="2">cv. 10/8</strain>
        <tissue evidence="1">Leaf</tissue>
    </source>
</reference>
<organism evidence="1 2">
    <name type="scientific">Trifolium medium</name>
    <dbReference type="NCBI Taxonomy" id="97028"/>
    <lineage>
        <taxon>Eukaryota</taxon>
        <taxon>Viridiplantae</taxon>
        <taxon>Streptophyta</taxon>
        <taxon>Embryophyta</taxon>
        <taxon>Tracheophyta</taxon>
        <taxon>Spermatophyta</taxon>
        <taxon>Magnoliopsida</taxon>
        <taxon>eudicotyledons</taxon>
        <taxon>Gunneridae</taxon>
        <taxon>Pentapetalae</taxon>
        <taxon>rosids</taxon>
        <taxon>fabids</taxon>
        <taxon>Fabales</taxon>
        <taxon>Fabaceae</taxon>
        <taxon>Papilionoideae</taxon>
        <taxon>50 kb inversion clade</taxon>
        <taxon>NPAAA clade</taxon>
        <taxon>Hologalegina</taxon>
        <taxon>IRL clade</taxon>
        <taxon>Trifolieae</taxon>
        <taxon>Trifolium</taxon>
    </lineage>
</organism>
<accession>A0A392W1Y5</accession>
<keyword evidence="2" id="KW-1185">Reference proteome</keyword>
<name>A0A392W1Y5_9FABA</name>
<protein>
    <recommendedName>
        <fullName evidence="3">Integrase catalytic domain-containing protein</fullName>
    </recommendedName>
</protein>
<evidence type="ECO:0008006" key="3">
    <source>
        <dbReference type="Google" id="ProtNLM"/>
    </source>
</evidence>
<evidence type="ECO:0000313" key="2">
    <source>
        <dbReference type="Proteomes" id="UP000265520"/>
    </source>
</evidence>
<feature type="non-terminal residue" evidence="1">
    <location>
        <position position="40"/>
    </location>
</feature>